<dbReference type="EMBL" id="BTGD01000025">
    <property type="protein sequence ID" value="GMM58977.1"/>
    <property type="molecule type" value="Genomic_DNA"/>
</dbReference>
<comment type="pathway">
    <text evidence="2">Protein modification; protein glycosylation.</text>
</comment>
<dbReference type="InterPro" id="IPR036300">
    <property type="entry name" value="MIR_dom_sf"/>
</dbReference>
<keyword evidence="5 17" id="KW-0328">Glycosyltransferase</keyword>
<feature type="transmembrane region" description="Helical" evidence="15">
    <location>
        <begin position="613"/>
        <end position="632"/>
    </location>
</feature>
<feature type="transmembrane region" description="Helical" evidence="15">
    <location>
        <begin position="540"/>
        <end position="560"/>
    </location>
</feature>
<dbReference type="InterPro" id="IPR027005">
    <property type="entry name" value="PMT-like"/>
</dbReference>
<evidence type="ECO:0000256" key="5">
    <source>
        <dbReference type="ARBA" id="ARBA00022676"/>
    </source>
</evidence>
<feature type="transmembrane region" description="Helical" evidence="15">
    <location>
        <begin position="85"/>
        <end position="107"/>
    </location>
</feature>
<keyword evidence="8" id="KW-0677">Repeat</keyword>
<organism evidence="17 18">
    <name type="scientific">Maudiozyma humilis</name>
    <name type="common">Sour dough yeast</name>
    <name type="synonym">Kazachstania humilis</name>
    <dbReference type="NCBI Taxonomy" id="51915"/>
    <lineage>
        <taxon>Eukaryota</taxon>
        <taxon>Fungi</taxon>
        <taxon>Dikarya</taxon>
        <taxon>Ascomycota</taxon>
        <taxon>Saccharomycotina</taxon>
        <taxon>Saccharomycetes</taxon>
        <taxon>Saccharomycetales</taxon>
        <taxon>Saccharomycetaceae</taxon>
        <taxon>Maudiozyma</taxon>
    </lineage>
</organism>
<evidence type="ECO:0000259" key="16">
    <source>
        <dbReference type="PROSITE" id="PS50919"/>
    </source>
</evidence>
<proteinExistence type="inferred from homology"/>
<dbReference type="GO" id="GO:0004169">
    <property type="term" value="F:dolichyl-phosphate-mannose-protein mannosyltransferase activity"/>
    <property type="evidence" value="ECO:0007669"/>
    <property type="project" value="UniProtKB-EC"/>
</dbReference>
<evidence type="ECO:0000313" key="18">
    <source>
        <dbReference type="Proteomes" id="UP001377567"/>
    </source>
</evidence>
<dbReference type="SUPFAM" id="SSF82109">
    <property type="entry name" value="MIR domain"/>
    <property type="match status" value="1"/>
</dbReference>
<reference evidence="17 18" key="1">
    <citation type="journal article" date="2023" name="Elife">
        <title>Identification of key yeast species and microbe-microbe interactions impacting larval growth of Drosophila in the wild.</title>
        <authorList>
            <person name="Mure A."/>
            <person name="Sugiura Y."/>
            <person name="Maeda R."/>
            <person name="Honda K."/>
            <person name="Sakurai N."/>
            <person name="Takahashi Y."/>
            <person name="Watada M."/>
            <person name="Katoh T."/>
            <person name="Gotoh A."/>
            <person name="Gotoh Y."/>
            <person name="Taniguchi I."/>
            <person name="Nakamura K."/>
            <person name="Hayashi T."/>
            <person name="Katayama T."/>
            <person name="Uemura T."/>
            <person name="Hattori Y."/>
        </authorList>
    </citation>
    <scope>NUCLEOTIDE SEQUENCE [LARGE SCALE GENOMIC DNA]</scope>
    <source>
        <strain evidence="17 18">KH-74</strain>
    </source>
</reference>
<dbReference type="Gene3D" id="2.80.10.50">
    <property type="match status" value="1"/>
</dbReference>
<protein>
    <recommendedName>
        <fullName evidence="4">dolichyl-phosphate-mannose--protein mannosyltransferase</fullName>
        <ecNumber evidence="4">2.4.1.109</ecNumber>
    </recommendedName>
</protein>
<evidence type="ECO:0000256" key="8">
    <source>
        <dbReference type="ARBA" id="ARBA00022737"/>
    </source>
</evidence>
<evidence type="ECO:0000256" key="10">
    <source>
        <dbReference type="ARBA" id="ARBA00022989"/>
    </source>
</evidence>
<feature type="transmembrane region" description="Helical" evidence="15">
    <location>
        <begin position="128"/>
        <end position="145"/>
    </location>
</feature>
<keyword evidence="7 15" id="KW-0812">Transmembrane</keyword>
<evidence type="ECO:0000313" key="17">
    <source>
        <dbReference type="EMBL" id="GMM58977.1"/>
    </source>
</evidence>
<dbReference type="InterPro" id="IPR016093">
    <property type="entry name" value="MIR_motif"/>
</dbReference>
<evidence type="ECO:0000256" key="1">
    <source>
        <dbReference type="ARBA" id="ARBA00004477"/>
    </source>
</evidence>
<evidence type="ECO:0000256" key="9">
    <source>
        <dbReference type="ARBA" id="ARBA00022824"/>
    </source>
</evidence>
<dbReference type="PANTHER" id="PTHR10050:SF46">
    <property type="entry name" value="PROTEIN O-MANNOSYL-TRANSFERASE 2"/>
    <property type="match status" value="1"/>
</dbReference>
<dbReference type="InterPro" id="IPR003342">
    <property type="entry name" value="ArnT-like_N"/>
</dbReference>
<evidence type="ECO:0000256" key="11">
    <source>
        <dbReference type="ARBA" id="ARBA00023136"/>
    </source>
</evidence>
<dbReference type="Pfam" id="PF02366">
    <property type="entry name" value="PMT"/>
    <property type="match status" value="1"/>
</dbReference>
<evidence type="ECO:0000256" key="2">
    <source>
        <dbReference type="ARBA" id="ARBA00004922"/>
    </source>
</evidence>
<keyword evidence="6" id="KW-0808">Transferase</keyword>
<keyword evidence="12" id="KW-0325">Glycoprotein</keyword>
<feature type="transmembrane region" description="Helical" evidence="15">
    <location>
        <begin position="151"/>
        <end position="171"/>
    </location>
</feature>
<dbReference type="PROSITE" id="PS50919">
    <property type="entry name" value="MIR"/>
    <property type="match status" value="1"/>
</dbReference>
<feature type="transmembrane region" description="Helical" evidence="15">
    <location>
        <begin position="236"/>
        <end position="258"/>
    </location>
</feature>
<dbReference type="AlphaFoldDB" id="A0AAV5S7R2"/>
<evidence type="ECO:0000256" key="6">
    <source>
        <dbReference type="ARBA" id="ARBA00022679"/>
    </source>
</evidence>
<evidence type="ECO:0000256" key="15">
    <source>
        <dbReference type="SAM" id="Phobius"/>
    </source>
</evidence>
<comment type="catalytic activity">
    <reaction evidence="13">
        <text>a di-trans,poly-cis-dolichyl beta-D-mannosyl phosphate + L-threonyl-[protein] = 3-O-(alpha-D-mannosyl)-L-threonyl-[protein] + a di-trans,poly-cis-dolichyl phosphate + H(+)</text>
        <dbReference type="Rhea" id="RHEA:53396"/>
        <dbReference type="Rhea" id="RHEA-COMP:11060"/>
        <dbReference type="Rhea" id="RHEA-COMP:13547"/>
        <dbReference type="Rhea" id="RHEA-COMP:19498"/>
        <dbReference type="Rhea" id="RHEA-COMP:19501"/>
        <dbReference type="ChEBI" id="CHEBI:15378"/>
        <dbReference type="ChEBI" id="CHEBI:30013"/>
        <dbReference type="ChEBI" id="CHEBI:57683"/>
        <dbReference type="ChEBI" id="CHEBI:58211"/>
        <dbReference type="ChEBI" id="CHEBI:137323"/>
        <dbReference type="EC" id="2.4.1.109"/>
    </reaction>
</comment>
<evidence type="ECO:0000256" key="7">
    <source>
        <dbReference type="ARBA" id="ARBA00022692"/>
    </source>
</evidence>
<evidence type="ECO:0000256" key="14">
    <source>
        <dbReference type="ARBA" id="ARBA00045102"/>
    </source>
</evidence>
<comment type="caution">
    <text evidence="17">The sequence shown here is derived from an EMBL/GenBank/DDBJ whole genome shotgun (WGS) entry which is preliminary data.</text>
</comment>
<accession>A0AAV5S7R2</accession>
<keyword evidence="9" id="KW-0256">Endoplasmic reticulum</keyword>
<dbReference type="EC" id="2.4.1.109" evidence="4"/>
<evidence type="ECO:0000256" key="12">
    <source>
        <dbReference type="ARBA" id="ARBA00023180"/>
    </source>
</evidence>
<dbReference type="SMART" id="SM00472">
    <property type="entry name" value="MIR"/>
    <property type="match status" value="2"/>
</dbReference>
<keyword evidence="10 15" id="KW-1133">Transmembrane helix</keyword>
<dbReference type="GO" id="GO:0005789">
    <property type="term" value="C:endoplasmic reticulum membrane"/>
    <property type="evidence" value="ECO:0007669"/>
    <property type="project" value="UniProtKB-SubCell"/>
</dbReference>
<keyword evidence="18" id="KW-1185">Reference proteome</keyword>
<evidence type="ECO:0000256" key="4">
    <source>
        <dbReference type="ARBA" id="ARBA00012839"/>
    </source>
</evidence>
<comment type="subcellular location">
    <subcellularLocation>
        <location evidence="1">Endoplasmic reticulum membrane</location>
        <topology evidence="1">Multi-pass membrane protein</topology>
    </subcellularLocation>
</comment>
<evidence type="ECO:0000256" key="13">
    <source>
        <dbReference type="ARBA" id="ARBA00045085"/>
    </source>
</evidence>
<comment type="similarity">
    <text evidence="3">Belongs to the glycosyltransferase 39 family.</text>
</comment>
<dbReference type="Proteomes" id="UP001377567">
    <property type="component" value="Unassembled WGS sequence"/>
</dbReference>
<feature type="transmembrane region" description="Helical" evidence="15">
    <location>
        <begin position="37"/>
        <end position="55"/>
    </location>
</feature>
<comment type="catalytic activity">
    <reaction evidence="14">
        <text>a di-trans,poly-cis-dolichyl beta-D-mannosyl phosphate + L-seryl-[protein] = 3-O-(alpha-D-mannosyl)-L-seryl-[protein] + a di-trans,poly-cis-dolichyl phosphate + H(+)</text>
        <dbReference type="Rhea" id="RHEA:17377"/>
        <dbReference type="Rhea" id="RHEA-COMP:9863"/>
        <dbReference type="Rhea" id="RHEA-COMP:13546"/>
        <dbReference type="Rhea" id="RHEA-COMP:19498"/>
        <dbReference type="Rhea" id="RHEA-COMP:19501"/>
        <dbReference type="ChEBI" id="CHEBI:15378"/>
        <dbReference type="ChEBI" id="CHEBI:29999"/>
        <dbReference type="ChEBI" id="CHEBI:57683"/>
        <dbReference type="ChEBI" id="CHEBI:58211"/>
        <dbReference type="ChEBI" id="CHEBI:137321"/>
        <dbReference type="EC" id="2.4.1.109"/>
    </reaction>
</comment>
<dbReference type="PANTHER" id="PTHR10050">
    <property type="entry name" value="DOLICHYL-PHOSPHATE-MANNOSE--PROTEIN MANNOSYLTRANSFERASE"/>
    <property type="match status" value="1"/>
</dbReference>
<name>A0AAV5S7R2_MAUHU</name>
<keyword evidence="11 15" id="KW-0472">Membrane</keyword>
<sequence length="655" mass="74929">MAPKESRKPEEGTIESDTCAYHSANELSEKGIGSFNAVDVMILLVIAVTFPYYMFNYRNDLIEAIYSESETKLIDLVTAYKEGKFYLTFTGAFSIQLLSFLSSHNLRYVSICFSTGTLMNTYLIARRYGINQIISAIPAISIGILPNFETLSYSVTVEPLFLYLFTLAVYLWNTIRIQSVKSYGKITLLSLTLGVVLGLLSSTKFIGIITWLWILCICVPQAWNLISDVTLSTCDIIMIVCAKFFFIATIPLAVFSIIQYNQLRNWSVDSPEYSQYMSSYFKTYLRGREGIPTTIFYGSTVRIRHLNSLGGYLTSYNMSYLGGSQEQVVAVSDVEDSEWNQWVLEPSSESDRLRPLTETHNALLRHKVTHKLLRASTAKPPISEQEYDKEISCTGDEEYKGDRDEHWRLETTKLHEPLATHIKIQLRNIGQSCHALSHDLKLPSHWEVDAQEVVCLDPATKKYSTWEINVIKPGSIGNPTYTDYGVDRAAIGFFSCDSWKLIFEVLCRQFRYDYLVENFSETGGKITLWPFSLDENALVMHSWMSSIVAVACWVLWMLFLCVRANPWSSGESSLWSTESQLLFDTSLECVFGWWMHYYVFAQSKHDNLSVVQYFPSYILGEVLFVLILSAVYNWRKSSLTVWVAYLSFICYKARM</sequence>
<gene>
    <name evidence="17" type="ORF">DAKH74_055940</name>
</gene>
<evidence type="ECO:0000256" key="3">
    <source>
        <dbReference type="ARBA" id="ARBA00007222"/>
    </source>
</evidence>
<feature type="domain" description="MIR" evidence="16">
    <location>
        <begin position="292"/>
        <end position="347"/>
    </location>
</feature>